<dbReference type="PANTHER" id="PTHR22916:SF3">
    <property type="entry name" value="UDP-GLCNAC:BETAGAL BETA-1,3-N-ACETYLGLUCOSAMINYLTRANSFERASE-LIKE PROTEIN 1"/>
    <property type="match status" value="1"/>
</dbReference>
<evidence type="ECO:0000313" key="3">
    <source>
        <dbReference type="Proteomes" id="UP000238034"/>
    </source>
</evidence>
<keyword evidence="3" id="KW-1185">Reference proteome</keyword>
<gene>
    <name evidence="2" type="ORF">B0I27_11519</name>
</gene>
<protein>
    <submittedName>
        <fullName evidence="2">Glycosyl transferase family 2</fullName>
    </submittedName>
</protein>
<organism evidence="2 3">
    <name type="scientific">Arcticibacter pallidicorallinus</name>
    <dbReference type="NCBI Taxonomy" id="1259464"/>
    <lineage>
        <taxon>Bacteria</taxon>
        <taxon>Pseudomonadati</taxon>
        <taxon>Bacteroidota</taxon>
        <taxon>Sphingobacteriia</taxon>
        <taxon>Sphingobacteriales</taxon>
        <taxon>Sphingobacteriaceae</taxon>
        <taxon>Arcticibacter</taxon>
    </lineage>
</organism>
<evidence type="ECO:0000313" key="2">
    <source>
        <dbReference type="EMBL" id="PRY48318.1"/>
    </source>
</evidence>
<dbReference type="Proteomes" id="UP000238034">
    <property type="component" value="Unassembled WGS sequence"/>
</dbReference>
<dbReference type="GO" id="GO:0016758">
    <property type="term" value="F:hexosyltransferase activity"/>
    <property type="evidence" value="ECO:0007669"/>
    <property type="project" value="UniProtKB-ARBA"/>
</dbReference>
<accession>A0A2T0TS24</accession>
<dbReference type="AlphaFoldDB" id="A0A2T0TS24"/>
<dbReference type="InterPro" id="IPR001173">
    <property type="entry name" value="Glyco_trans_2-like"/>
</dbReference>
<evidence type="ECO:0000259" key="1">
    <source>
        <dbReference type="Pfam" id="PF00535"/>
    </source>
</evidence>
<dbReference type="SUPFAM" id="SSF53448">
    <property type="entry name" value="Nucleotide-diphospho-sugar transferases"/>
    <property type="match status" value="1"/>
</dbReference>
<dbReference type="InterPro" id="IPR029044">
    <property type="entry name" value="Nucleotide-diphossugar_trans"/>
</dbReference>
<feature type="domain" description="Glycosyltransferase 2-like" evidence="1">
    <location>
        <begin position="11"/>
        <end position="143"/>
    </location>
</feature>
<dbReference type="Pfam" id="PF00535">
    <property type="entry name" value="Glycos_transf_2"/>
    <property type="match status" value="1"/>
</dbReference>
<comment type="caution">
    <text evidence="2">The sequence shown here is derived from an EMBL/GenBank/DDBJ whole genome shotgun (WGS) entry which is preliminary data.</text>
</comment>
<dbReference type="EMBL" id="PVTH01000015">
    <property type="protein sequence ID" value="PRY48318.1"/>
    <property type="molecule type" value="Genomic_DNA"/>
</dbReference>
<dbReference type="PANTHER" id="PTHR22916">
    <property type="entry name" value="GLYCOSYLTRANSFERASE"/>
    <property type="match status" value="1"/>
</dbReference>
<proteinExistence type="predicted"/>
<dbReference type="Gene3D" id="3.90.550.10">
    <property type="entry name" value="Spore Coat Polysaccharide Biosynthesis Protein SpsA, Chain A"/>
    <property type="match status" value="1"/>
</dbReference>
<sequence>MGVIESEVMVSICCITYNHEKYIAEAIDSFLMQETSFQYEILIGEDSSSDGTKAILADYVARYPGRIQVFSSETNLGAVKNFTNVLKRSKGKYIAFCDGDDFWTDAKKLQKQVDFMEGNDDYIICCHYSQVIDDQGKTVYVSDDMIPLEYSYGDLLAGNRKETRVASMLMRSTKEILEIEKNRWLYSTYGTDTFVKLLAVAVSGKKIFVLPELMSCYRVHGGGIWSMVDSKVRKKKMVNDFNLLIDNFSYSSSQKRQLLKMYLKEYFLFDMKNVNVNGAFRTLTNLL</sequence>
<dbReference type="OrthoDB" id="9815829at2"/>
<reference evidence="2 3" key="1">
    <citation type="submission" date="2018-03" db="EMBL/GenBank/DDBJ databases">
        <title>Genomic Encyclopedia of Type Strains, Phase III (KMG-III): the genomes of soil and plant-associated and newly described type strains.</title>
        <authorList>
            <person name="Whitman W."/>
        </authorList>
    </citation>
    <scope>NUCLEOTIDE SEQUENCE [LARGE SCALE GENOMIC DNA]</scope>
    <source>
        <strain evidence="2 3">CGMCC 1.9313</strain>
    </source>
</reference>
<keyword evidence="2" id="KW-0808">Transferase</keyword>
<name>A0A2T0TS24_9SPHI</name>